<evidence type="ECO:0000256" key="1">
    <source>
        <dbReference type="ARBA" id="ARBA00004141"/>
    </source>
</evidence>
<dbReference type="OMA" id="TINCFTW"/>
<dbReference type="InterPro" id="IPR011701">
    <property type="entry name" value="MFS"/>
</dbReference>
<feature type="transmembrane region" description="Helical" evidence="2">
    <location>
        <begin position="25"/>
        <end position="46"/>
    </location>
</feature>
<feature type="transmembrane region" description="Helical" evidence="2">
    <location>
        <begin position="230"/>
        <end position="248"/>
    </location>
</feature>
<dbReference type="PROSITE" id="PS50850">
    <property type="entry name" value="MFS"/>
    <property type="match status" value="1"/>
</dbReference>
<dbReference type="Gene3D" id="1.20.1250.20">
    <property type="entry name" value="MFS general substrate transporter like domains"/>
    <property type="match status" value="2"/>
</dbReference>
<dbReference type="Proteomes" id="UP000001593">
    <property type="component" value="Unassembled WGS sequence"/>
</dbReference>
<proteinExistence type="predicted"/>
<evidence type="ECO:0000256" key="2">
    <source>
        <dbReference type="SAM" id="Phobius"/>
    </source>
</evidence>
<dbReference type="KEGG" id="nve:5518799"/>
<dbReference type="Pfam" id="PF07690">
    <property type="entry name" value="MFS_1"/>
    <property type="match status" value="1"/>
</dbReference>
<dbReference type="PANTHER" id="PTHR11360">
    <property type="entry name" value="MONOCARBOXYLATE TRANSPORTER"/>
    <property type="match status" value="1"/>
</dbReference>
<dbReference type="SUPFAM" id="SSF103473">
    <property type="entry name" value="MFS general substrate transporter"/>
    <property type="match status" value="1"/>
</dbReference>
<dbReference type="eggNOG" id="KOG2504">
    <property type="taxonomic scope" value="Eukaryota"/>
</dbReference>
<feature type="transmembrane region" description="Helical" evidence="2">
    <location>
        <begin position="124"/>
        <end position="144"/>
    </location>
</feature>
<dbReference type="GO" id="GO:0005886">
    <property type="term" value="C:plasma membrane"/>
    <property type="evidence" value="ECO:0000318"/>
    <property type="project" value="GO_Central"/>
</dbReference>
<feature type="transmembrane region" description="Helical" evidence="2">
    <location>
        <begin position="268"/>
        <end position="285"/>
    </location>
</feature>
<dbReference type="InterPro" id="IPR036259">
    <property type="entry name" value="MFS_trans_sf"/>
</dbReference>
<dbReference type="AlphaFoldDB" id="A7RPD0"/>
<dbReference type="EMBL" id="DS469525">
    <property type="protein sequence ID" value="EDO46666.1"/>
    <property type="molecule type" value="Genomic_DNA"/>
</dbReference>
<evidence type="ECO:0000259" key="3">
    <source>
        <dbReference type="PROSITE" id="PS50850"/>
    </source>
</evidence>
<feature type="transmembrane region" description="Helical" evidence="2">
    <location>
        <begin position="183"/>
        <end position="201"/>
    </location>
</feature>
<dbReference type="PANTHER" id="PTHR11360:SF251">
    <property type="entry name" value="MAJOR FACILITATOR SUPERFAMILY (MFS) PROFILE DOMAIN-CONTAINING PROTEIN"/>
    <property type="match status" value="1"/>
</dbReference>
<feature type="transmembrane region" description="Helical" evidence="2">
    <location>
        <begin position="388"/>
        <end position="406"/>
    </location>
</feature>
<feature type="transmembrane region" description="Helical" evidence="2">
    <location>
        <begin position="326"/>
        <end position="348"/>
    </location>
</feature>
<feature type="transmembrane region" description="Helical" evidence="2">
    <location>
        <begin position="93"/>
        <end position="112"/>
    </location>
</feature>
<feature type="transmembrane region" description="Helical" evidence="2">
    <location>
        <begin position="297"/>
        <end position="320"/>
    </location>
</feature>
<keyword evidence="2" id="KW-0472">Membrane</keyword>
<dbReference type="CDD" id="cd17352">
    <property type="entry name" value="MFS_MCT_SLC16"/>
    <property type="match status" value="1"/>
</dbReference>
<organism evidence="4 5">
    <name type="scientific">Nematostella vectensis</name>
    <name type="common">Starlet sea anemone</name>
    <dbReference type="NCBI Taxonomy" id="45351"/>
    <lineage>
        <taxon>Eukaryota</taxon>
        <taxon>Metazoa</taxon>
        <taxon>Cnidaria</taxon>
        <taxon>Anthozoa</taxon>
        <taxon>Hexacorallia</taxon>
        <taxon>Actiniaria</taxon>
        <taxon>Edwardsiidae</taxon>
        <taxon>Nematostella</taxon>
    </lineage>
</organism>
<keyword evidence="2" id="KW-1133">Transmembrane helix</keyword>
<dbReference type="InParanoid" id="A7RPD0"/>
<name>A7RPD0_NEMVE</name>
<dbReference type="HOGENOM" id="CLU_001265_59_1_1"/>
<dbReference type="PhylomeDB" id="A7RPD0"/>
<sequence length="491" mass="52641">MSDEGSSTSPLQQPIEEPYPEGGRGWVVCAAAFFAMFTVFGIHISYGVIYANLVDEHGFGEAESAWIGSVAGSLNFLCGPVASFLCDRYGCRSVAFIGGILSVLGLFLTSFVQNPGKMYVTYGLLWGVGSGLSFTPSIIVLGQYFRKRFPLANGIASSGSGIGGLLAAPFIQFLLSNFGWQNSMRILACIANILWIGALLYGQPKTSHGGPTNTTDGGQRPLFTIWRSKPFVLLVVAVGMFQLCYPVPYMHLVKFTEDIGIPSSKGAWLLGILSITTTVSKILFGKISECACVNRRLLLQTAMFAMGLGTSLCPLATGYAGVLSYAIVYGMFDGCFVGQVPVVTADVVGHARLSQAVGNMFGAIALPMSFGPPIAGWLYHGFGSYNGAFHMAGGIAIFTSLLLFLIPYMAAKQKAFDVTDDVMHDIMGPLSHDAERYGTDGLIAMSCARSSKSGSYAVWYAMSVRRQSYTEAVRLSSDEERLTVVQTETVL</sequence>
<dbReference type="InterPro" id="IPR020846">
    <property type="entry name" value="MFS_dom"/>
</dbReference>
<feature type="transmembrane region" description="Helical" evidence="2">
    <location>
        <begin position="66"/>
        <end position="86"/>
    </location>
</feature>
<feature type="transmembrane region" description="Helical" evidence="2">
    <location>
        <begin position="360"/>
        <end position="382"/>
    </location>
</feature>
<gene>
    <name evidence="4" type="ORF">NEMVEDRAFT_v1g239751</name>
</gene>
<feature type="transmembrane region" description="Helical" evidence="2">
    <location>
        <begin position="151"/>
        <end position="171"/>
    </location>
</feature>
<comment type="subcellular location">
    <subcellularLocation>
        <location evidence="1">Membrane</location>
        <topology evidence="1">Multi-pass membrane protein</topology>
    </subcellularLocation>
</comment>
<accession>A7RPD0</accession>
<evidence type="ECO:0000313" key="5">
    <source>
        <dbReference type="Proteomes" id="UP000001593"/>
    </source>
</evidence>
<protein>
    <recommendedName>
        <fullName evidence="3">Major facilitator superfamily (MFS) profile domain-containing protein</fullName>
    </recommendedName>
</protein>
<keyword evidence="2" id="KW-0812">Transmembrane</keyword>
<dbReference type="InterPro" id="IPR050327">
    <property type="entry name" value="Proton-linked_MCT"/>
</dbReference>
<dbReference type="OrthoDB" id="6499973at2759"/>
<dbReference type="GO" id="GO:0022857">
    <property type="term" value="F:transmembrane transporter activity"/>
    <property type="evidence" value="ECO:0000318"/>
    <property type="project" value="GO_Central"/>
</dbReference>
<evidence type="ECO:0000313" key="4">
    <source>
        <dbReference type="EMBL" id="EDO46666.1"/>
    </source>
</evidence>
<keyword evidence="5" id="KW-1185">Reference proteome</keyword>
<reference evidence="4 5" key="1">
    <citation type="journal article" date="2007" name="Science">
        <title>Sea anemone genome reveals ancestral eumetazoan gene repertoire and genomic organization.</title>
        <authorList>
            <person name="Putnam N.H."/>
            <person name="Srivastava M."/>
            <person name="Hellsten U."/>
            <person name="Dirks B."/>
            <person name="Chapman J."/>
            <person name="Salamov A."/>
            <person name="Terry A."/>
            <person name="Shapiro H."/>
            <person name="Lindquist E."/>
            <person name="Kapitonov V.V."/>
            <person name="Jurka J."/>
            <person name="Genikhovich G."/>
            <person name="Grigoriev I.V."/>
            <person name="Lucas S.M."/>
            <person name="Steele R.E."/>
            <person name="Finnerty J.R."/>
            <person name="Technau U."/>
            <person name="Martindale M.Q."/>
            <person name="Rokhsar D.S."/>
        </authorList>
    </citation>
    <scope>NUCLEOTIDE SEQUENCE [LARGE SCALE GENOMIC DNA]</scope>
    <source>
        <strain evidence="5">CH2 X CH6</strain>
    </source>
</reference>
<feature type="domain" description="Major facilitator superfamily (MFS) profile" evidence="3">
    <location>
        <begin position="27"/>
        <end position="411"/>
    </location>
</feature>